<feature type="domain" description="Alpha/beta hydrolase fold-3" evidence="1">
    <location>
        <begin position="83"/>
        <end position="300"/>
    </location>
</feature>
<dbReference type="PANTHER" id="PTHR23024">
    <property type="entry name" value="ARYLACETAMIDE DEACETYLASE"/>
    <property type="match status" value="1"/>
</dbReference>
<name>A0AAP0FX31_9ASPA</name>
<dbReference type="AlphaFoldDB" id="A0AAP0FX31"/>
<dbReference type="SUPFAM" id="SSF53474">
    <property type="entry name" value="alpha/beta-Hydrolases"/>
    <property type="match status" value="1"/>
</dbReference>
<sequence length="330" mass="36290">MNSAAAPPAIDDGEIIFEIPHSFRIYRSGRVERLFEDVLVAPSLDPATLVQSKDVLINPSTGLSVRLYLPPAATSTDSKLPILVSIHGGGFCLLRSSSAIYQSFINPLTAMARVLTVSIDYRLAPEHPLPAAYDDSWEALSWVVGRGGADDPWLSKFGDFDTVFLSGESAGANIAHYLAMRLGREGLRVEGLMMLHPFFWGEHRIGNEGEEAKERKVQEAAALWKTVCPATSGLDDPLINPVADEAPSLADLGCRRVLVCVAELDLLRDRGRIYYEKLRESGWGGVAEFLESEGVDHGFFFRDGGVKTEELRERMINFINNLSIPISDEV</sequence>
<reference evidence="2 3" key="1">
    <citation type="journal article" date="2022" name="Nat. Plants">
        <title>Genomes of leafy and leafless Platanthera orchids illuminate the evolution of mycoheterotrophy.</title>
        <authorList>
            <person name="Li M.H."/>
            <person name="Liu K.W."/>
            <person name="Li Z."/>
            <person name="Lu H.C."/>
            <person name="Ye Q.L."/>
            <person name="Zhang D."/>
            <person name="Wang J.Y."/>
            <person name="Li Y.F."/>
            <person name="Zhong Z.M."/>
            <person name="Liu X."/>
            <person name="Yu X."/>
            <person name="Liu D.K."/>
            <person name="Tu X.D."/>
            <person name="Liu B."/>
            <person name="Hao Y."/>
            <person name="Liao X.Y."/>
            <person name="Jiang Y.T."/>
            <person name="Sun W.H."/>
            <person name="Chen J."/>
            <person name="Chen Y.Q."/>
            <person name="Ai Y."/>
            <person name="Zhai J.W."/>
            <person name="Wu S.S."/>
            <person name="Zhou Z."/>
            <person name="Hsiao Y.Y."/>
            <person name="Wu W.L."/>
            <person name="Chen Y.Y."/>
            <person name="Lin Y.F."/>
            <person name="Hsu J.L."/>
            <person name="Li C.Y."/>
            <person name="Wang Z.W."/>
            <person name="Zhao X."/>
            <person name="Zhong W.Y."/>
            <person name="Ma X.K."/>
            <person name="Ma L."/>
            <person name="Huang J."/>
            <person name="Chen G.Z."/>
            <person name="Huang M.Z."/>
            <person name="Huang L."/>
            <person name="Peng D.H."/>
            <person name="Luo Y.B."/>
            <person name="Zou S.Q."/>
            <person name="Chen S.P."/>
            <person name="Lan S."/>
            <person name="Tsai W.C."/>
            <person name="Van de Peer Y."/>
            <person name="Liu Z.J."/>
        </authorList>
    </citation>
    <scope>NUCLEOTIDE SEQUENCE [LARGE SCALE GENOMIC DNA]</scope>
    <source>
        <strain evidence="2">Lor287</strain>
    </source>
</reference>
<organism evidence="2 3">
    <name type="scientific">Platanthera zijinensis</name>
    <dbReference type="NCBI Taxonomy" id="2320716"/>
    <lineage>
        <taxon>Eukaryota</taxon>
        <taxon>Viridiplantae</taxon>
        <taxon>Streptophyta</taxon>
        <taxon>Embryophyta</taxon>
        <taxon>Tracheophyta</taxon>
        <taxon>Spermatophyta</taxon>
        <taxon>Magnoliopsida</taxon>
        <taxon>Liliopsida</taxon>
        <taxon>Asparagales</taxon>
        <taxon>Orchidaceae</taxon>
        <taxon>Orchidoideae</taxon>
        <taxon>Orchideae</taxon>
        <taxon>Orchidinae</taxon>
        <taxon>Platanthera</taxon>
    </lineage>
</organism>
<proteinExistence type="predicted"/>
<protein>
    <submittedName>
        <fullName evidence="2">Carboxylesterase 2</fullName>
    </submittedName>
</protein>
<dbReference type="InterPro" id="IPR050466">
    <property type="entry name" value="Carboxylest/Gibb_receptor"/>
</dbReference>
<accession>A0AAP0FX31</accession>
<evidence type="ECO:0000313" key="2">
    <source>
        <dbReference type="EMBL" id="KAK8921413.1"/>
    </source>
</evidence>
<keyword evidence="3" id="KW-1185">Reference proteome</keyword>
<dbReference type="PANTHER" id="PTHR23024:SF577">
    <property type="entry name" value="CARBOXYLESTERASE 2-RELATED"/>
    <property type="match status" value="1"/>
</dbReference>
<comment type="caution">
    <text evidence="2">The sequence shown here is derived from an EMBL/GenBank/DDBJ whole genome shotgun (WGS) entry which is preliminary data.</text>
</comment>
<evidence type="ECO:0000313" key="3">
    <source>
        <dbReference type="Proteomes" id="UP001418222"/>
    </source>
</evidence>
<dbReference type="Gene3D" id="3.40.50.1820">
    <property type="entry name" value="alpha/beta hydrolase"/>
    <property type="match status" value="1"/>
</dbReference>
<dbReference type="Proteomes" id="UP001418222">
    <property type="component" value="Unassembled WGS sequence"/>
</dbReference>
<evidence type="ECO:0000259" key="1">
    <source>
        <dbReference type="Pfam" id="PF07859"/>
    </source>
</evidence>
<dbReference type="EMBL" id="JBBWWQ010000018">
    <property type="protein sequence ID" value="KAK8921413.1"/>
    <property type="molecule type" value="Genomic_DNA"/>
</dbReference>
<dbReference type="InterPro" id="IPR029058">
    <property type="entry name" value="AB_hydrolase_fold"/>
</dbReference>
<dbReference type="GO" id="GO:0016787">
    <property type="term" value="F:hydrolase activity"/>
    <property type="evidence" value="ECO:0007669"/>
    <property type="project" value="InterPro"/>
</dbReference>
<gene>
    <name evidence="2" type="primary">CXE2</name>
    <name evidence="2" type="ORF">KSP39_PZI020682</name>
</gene>
<dbReference type="Pfam" id="PF07859">
    <property type="entry name" value="Abhydrolase_3"/>
    <property type="match status" value="1"/>
</dbReference>
<dbReference type="InterPro" id="IPR013094">
    <property type="entry name" value="AB_hydrolase_3"/>
</dbReference>